<protein>
    <submittedName>
        <fullName evidence="1">Uncharacterized protein</fullName>
    </submittedName>
</protein>
<name>A0A1H9G7N9_9ACTN</name>
<dbReference type="AlphaFoldDB" id="A0A1H9G7N9"/>
<gene>
    <name evidence="1" type="ORF">SAMN05216481_108142</name>
</gene>
<reference evidence="1 2" key="1">
    <citation type="submission" date="2016-10" db="EMBL/GenBank/DDBJ databases">
        <authorList>
            <person name="de Groot N.N."/>
        </authorList>
    </citation>
    <scope>NUCLEOTIDE SEQUENCE [LARGE SCALE GENOMIC DNA]</scope>
    <source>
        <strain evidence="1 2">CGMCC 4.3519</strain>
    </source>
</reference>
<keyword evidence="2" id="KW-1185">Reference proteome</keyword>
<organism evidence="1 2">
    <name type="scientific">Streptomyces radiopugnans</name>
    <dbReference type="NCBI Taxonomy" id="403935"/>
    <lineage>
        <taxon>Bacteria</taxon>
        <taxon>Bacillati</taxon>
        <taxon>Actinomycetota</taxon>
        <taxon>Actinomycetes</taxon>
        <taxon>Kitasatosporales</taxon>
        <taxon>Streptomycetaceae</taxon>
        <taxon>Streptomyces</taxon>
    </lineage>
</organism>
<accession>A0A1H9G7N9</accession>
<evidence type="ECO:0000313" key="1">
    <source>
        <dbReference type="EMBL" id="SEQ46165.1"/>
    </source>
</evidence>
<dbReference type="STRING" id="403935.SAMN05216481_108142"/>
<dbReference type="EMBL" id="FOET01000008">
    <property type="protein sequence ID" value="SEQ46165.1"/>
    <property type="molecule type" value="Genomic_DNA"/>
</dbReference>
<sequence>MLHCDTEAAELICLRDPAVPDAPLEARIGIAPGLALLVQDGAVVGWSLADPARYLTSGYTAPDQSPPSPDTRRQLAECLALLTRPLVDEVMDKEPSAWHRLRTAERVLRNQREDRRRAEILHRLVIRMIEDYENW</sequence>
<evidence type="ECO:0000313" key="2">
    <source>
        <dbReference type="Proteomes" id="UP000199055"/>
    </source>
</evidence>
<proteinExistence type="predicted"/>
<dbReference type="Proteomes" id="UP000199055">
    <property type="component" value="Unassembled WGS sequence"/>
</dbReference>